<dbReference type="CDD" id="cd03823">
    <property type="entry name" value="GT4_ExpE7-like"/>
    <property type="match status" value="1"/>
</dbReference>
<gene>
    <name evidence="2" type="ORF">OSV15_09760</name>
</gene>
<sequence>MKILLLNAFYPPHVGGGAEVMLRHLAEGLQRRGCEVAVLATGPDAGLHSQTQNQVRVYRAGLANFYWHYTQQRPSRLARLGWHYRDRYNGEMRRHVRDVIEREQPDIVVSNNLTGWSISAWDEISAAGLPIVQVLHDLYLLCPKDTMFNHGRSCQRQCGLCSTFRLGHARASTQVSTVIGVSRFILERITAQGYFSRARQHVVHNCTPAETGIGSRLKPRSGHPLRFGYIGTLSENKGVGWLIAQFQRLGIDARLDIAGRGKLDYEARLKAMADPAKVSFLGYCDRDEFMQSIDVLVVPSLWAEPFGLVAVEGCANQLPVIASDMGGLHEIIRDGHNGLLCSPDDPDSLGIAMLWLYIDGTLRHRLASQARASVLPLLDMERMLDRYQSILHETLQGTRNHHEPEPADHPATTRLESVGLRQADPVDAGRRLAAAD</sequence>
<evidence type="ECO:0000313" key="3">
    <source>
        <dbReference type="Proteomes" id="UP001164632"/>
    </source>
</evidence>
<dbReference type="InterPro" id="IPR028098">
    <property type="entry name" value="Glyco_trans_4-like_N"/>
</dbReference>
<dbReference type="EMBL" id="CP113257">
    <property type="protein sequence ID" value="WAE54419.1"/>
    <property type="molecule type" value="Genomic_DNA"/>
</dbReference>
<name>A0AA47HZT5_9GAMM</name>
<dbReference type="SUPFAM" id="SSF53756">
    <property type="entry name" value="UDP-Glycosyltransferase/glycogen phosphorylase"/>
    <property type="match status" value="1"/>
</dbReference>
<accession>A0AA47HZT5</accession>
<dbReference type="Proteomes" id="UP001164632">
    <property type="component" value="Chromosome"/>
</dbReference>
<dbReference type="PANTHER" id="PTHR12526:SF638">
    <property type="entry name" value="SPORE COAT PROTEIN SA"/>
    <property type="match status" value="1"/>
</dbReference>
<dbReference type="Gene3D" id="3.40.50.2000">
    <property type="entry name" value="Glycogen Phosphorylase B"/>
    <property type="match status" value="2"/>
</dbReference>
<reference evidence="2" key="1">
    <citation type="submission" date="2022-11" db="EMBL/GenBank/DDBJ databases">
        <title>Genomic of Pseudomonas TF18.</title>
        <authorList>
            <person name="Liu T."/>
        </authorList>
    </citation>
    <scope>NUCLEOTIDE SEQUENCE</scope>
    <source>
        <strain evidence="2">TF18</strain>
    </source>
</reference>
<feature type="domain" description="Glycosyltransferase subfamily 4-like N-terminal" evidence="1">
    <location>
        <begin position="16"/>
        <end position="205"/>
    </location>
</feature>
<protein>
    <submittedName>
        <fullName evidence="2">Glycosyltransferase family 4 protein</fullName>
    </submittedName>
</protein>
<dbReference type="PANTHER" id="PTHR12526">
    <property type="entry name" value="GLYCOSYLTRANSFERASE"/>
    <property type="match status" value="1"/>
</dbReference>
<evidence type="ECO:0000259" key="1">
    <source>
        <dbReference type="Pfam" id="PF13579"/>
    </source>
</evidence>
<dbReference type="Pfam" id="PF13692">
    <property type="entry name" value="Glyco_trans_1_4"/>
    <property type="match status" value="1"/>
</dbReference>
<organism evidence="2 3">
    <name type="scientific">Stutzerimonas frequens</name>
    <dbReference type="NCBI Taxonomy" id="2968969"/>
    <lineage>
        <taxon>Bacteria</taxon>
        <taxon>Pseudomonadati</taxon>
        <taxon>Pseudomonadota</taxon>
        <taxon>Gammaproteobacteria</taxon>
        <taxon>Pseudomonadales</taxon>
        <taxon>Pseudomonadaceae</taxon>
        <taxon>Stutzerimonas</taxon>
    </lineage>
</organism>
<dbReference type="GO" id="GO:0016757">
    <property type="term" value="F:glycosyltransferase activity"/>
    <property type="evidence" value="ECO:0007669"/>
    <property type="project" value="TreeGrafter"/>
</dbReference>
<proteinExistence type="predicted"/>
<dbReference type="AlphaFoldDB" id="A0AA47HZT5"/>
<dbReference type="Pfam" id="PF13579">
    <property type="entry name" value="Glyco_trans_4_4"/>
    <property type="match status" value="1"/>
</dbReference>
<dbReference type="RefSeq" id="WP_267932630.1">
    <property type="nucleotide sequence ID" value="NZ_CP113257.1"/>
</dbReference>
<evidence type="ECO:0000313" key="2">
    <source>
        <dbReference type="EMBL" id="WAE54419.1"/>
    </source>
</evidence>